<dbReference type="Proteomes" id="UP000076481">
    <property type="component" value="Unassembled WGS sequence"/>
</dbReference>
<dbReference type="GO" id="GO:0004030">
    <property type="term" value="F:aldehyde dehydrogenase [NAD(P)+] activity"/>
    <property type="evidence" value="ECO:0007669"/>
    <property type="project" value="InterPro"/>
</dbReference>
<dbReference type="InterPro" id="IPR016160">
    <property type="entry name" value="Ald_DH_CS_CYS"/>
</dbReference>
<dbReference type="InterPro" id="IPR016161">
    <property type="entry name" value="Ald_DH/histidinol_DH"/>
</dbReference>
<evidence type="ECO:0000256" key="2">
    <source>
        <dbReference type="ARBA" id="ARBA00022857"/>
    </source>
</evidence>
<dbReference type="FunFam" id="3.40.309.10:FF:000010">
    <property type="entry name" value="Gamma-aminobutyraldehyde dehydrogenase"/>
    <property type="match status" value="1"/>
</dbReference>
<dbReference type="Pfam" id="PF00171">
    <property type="entry name" value="Aldedh"/>
    <property type="match status" value="1"/>
</dbReference>
<dbReference type="PROSITE" id="PS00070">
    <property type="entry name" value="ALDEHYDE_DEHYDR_CYS"/>
    <property type="match status" value="1"/>
</dbReference>
<sequence>MITTINPATEEQLASYPVMDARELSALIALADIDYRKWRTVAPLERRAAMYRLAALLEAEKEQHAEMISREMGKPLSQAVAEVKKSALVCSYYAEHAERFLQPEESDLDGMRGIVRFDPIGLVLGVMPWNFPFWQVFRFAVPAIMAGNGILVKHAPNVTGSSVAMESLFRRAGFPEHLYRAVHIDLEDVDRLTGFIIDHPAVSAVSVTGSTGAGRAVATKAGHALKRSVLELGGSDPYIVLDDADVSAAVNHCAAARLLNSGQSCIAAKRFIVHASVMGAFEDQLLGRMRSAVMGDPFDPAVEVGPIARLDLRDQLHLQVVRSVEGGAKLLCGGSVPDRTGYYYPPTVLSGVKAGMACYSEELFGPVATLIEASDDDEAVHIANDTPFGLGSAVFSRNIERATAIAARLDTGNCFINGMVKSDPRLPFGGVKQSGYGRELARYGIREFVNVKSLCIA</sequence>
<dbReference type="InterPro" id="IPR016162">
    <property type="entry name" value="Ald_DH_N"/>
</dbReference>
<dbReference type="RefSeq" id="WP_303682482.1">
    <property type="nucleotide sequence ID" value="NZ_LVWG01000036.1"/>
</dbReference>
<dbReference type="PANTHER" id="PTHR43217:SF1">
    <property type="entry name" value="SUCCINATE SEMIALDEHYDE DEHYDROGENASE [NAD(P)+] SAD"/>
    <property type="match status" value="1"/>
</dbReference>
<organism evidence="5 6">
    <name type="scientific">Pelodictyon luteolum</name>
    <dbReference type="NCBI Taxonomy" id="1100"/>
    <lineage>
        <taxon>Bacteria</taxon>
        <taxon>Pseudomonadati</taxon>
        <taxon>Chlorobiota</taxon>
        <taxon>Chlorobiia</taxon>
        <taxon>Chlorobiales</taxon>
        <taxon>Chlorobiaceae</taxon>
        <taxon>Chlorobium/Pelodictyon group</taxon>
        <taxon>Pelodictyon</taxon>
    </lineage>
</organism>
<dbReference type="SUPFAM" id="SSF53720">
    <property type="entry name" value="ALDH-like"/>
    <property type="match status" value="1"/>
</dbReference>
<feature type="domain" description="Aldehyde dehydrogenase" evidence="4">
    <location>
        <begin position="2"/>
        <end position="453"/>
    </location>
</feature>
<dbReference type="CDD" id="cd07100">
    <property type="entry name" value="ALDH_SSADH1_GabD1"/>
    <property type="match status" value="1"/>
</dbReference>
<name>A0A165L375_PELLU</name>
<dbReference type="FunFam" id="3.40.605.10:FF:000012">
    <property type="entry name" value="NAD-dependent succinate-semialdehyde dehydrogenase"/>
    <property type="match status" value="1"/>
</dbReference>
<dbReference type="GO" id="GO:0004777">
    <property type="term" value="F:succinate-semialdehyde dehydrogenase (NAD+) activity"/>
    <property type="evidence" value="ECO:0007669"/>
    <property type="project" value="TreeGrafter"/>
</dbReference>
<evidence type="ECO:0000256" key="3">
    <source>
        <dbReference type="ARBA" id="ARBA00023002"/>
    </source>
</evidence>
<dbReference type="InterPro" id="IPR016163">
    <property type="entry name" value="Ald_DH_C"/>
</dbReference>
<evidence type="ECO:0000313" key="5">
    <source>
        <dbReference type="EMBL" id="KZK73519.1"/>
    </source>
</evidence>
<dbReference type="Gene3D" id="3.40.605.10">
    <property type="entry name" value="Aldehyde Dehydrogenase, Chain A, domain 1"/>
    <property type="match status" value="1"/>
</dbReference>
<dbReference type="EMBL" id="LVWG01000036">
    <property type="protein sequence ID" value="KZK73519.1"/>
    <property type="molecule type" value="Genomic_DNA"/>
</dbReference>
<dbReference type="InterPro" id="IPR047110">
    <property type="entry name" value="GABD/Sad-like"/>
</dbReference>
<accession>A0A165L375</accession>
<dbReference type="AlphaFoldDB" id="A0A165L375"/>
<evidence type="ECO:0000313" key="6">
    <source>
        <dbReference type="Proteomes" id="UP000076481"/>
    </source>
</evidence>
<comment type="similarity">
    <text evidence="1">Belongs to the aldehyde dehydrogenase family.</text>
</comment>
<dbReference type="Gene3D" id="3.40.309.10">
    <property type="entry name" value="Aldehyde Dehydrogenase, Chain A, domain 2"/>
    <property type="match status" value="1"/>
</dbReference>
<dbReference type="PANTHER" id="PTHR43217">
    <property type="entry name" value="SUCCINATE SEMIALDEHYDE DEHYDROGENASE [NAD(P)+] SAD"/>
    <property type="match status" value="1"/>
</dbReference>
<keyword evidence="3" id="KW-0560">Oxidoreductase</keyword>
<keyword evidence="2" id="KW-0521">NADP</keyword>
<reference evidence="5 6" key="1">
    <citation type="submission" date="2016-03" db="EMBL/GenBank/DDBJ databases">
        <title>Speciation and ecological success in dimly lit waters: horizontal gene transfer in a green sulfur bacteria bloom unveiled by metagenomic assembly.</title>
        <authorList>
            <person name="Llorens-Mares T."/>
            <person name="Liu Z."/>
            <person name="Allen L.Z."/>
            <person name="Rusch D.B."/>
            <person name="Craig M.T."/>
            <person name="Dupont C.L."/>
            <person name="Bryant D.A."/>
            <person name="Casamayor E.O."/>
        </authorList>
    </citation>
    <scope>NUCLEOTIDE SEQUENCE [LARGE SCALE GENOMIC DNA]</scope>
    <source>
        <strain evidence="5">CIII</strain>
    </source>
</reference>
<evidence type="ECO:0000259" key="4">
    <source>
        <dbReference type="Pfam" id="PF00171"/>
    </source>
</evidence>
<gene>
    <name evidence="5" type="ORF">A3K90_01965</name>
</gene>
<dbReference type="InterPro" id="IPR015590">
    <property type="entry name" value="Aldehyde_DH_dom"/>
</dbReference>
<evidence type="ECO:0000256" key="1">
    <source>
        <dbReference type="ARBA" id="ARBA00009986"/>
    </source>
</evidence>
<dbReference type="InterPro" id="IPR044148">
    <property type="entry name" value="ALDH_GabD1-like"/>
</dbReference>
<comment type="caution">
    <text evidence="5">The sequence shown here is derived from an EMBL/GenBank/DDBJ whole genome shotgun (WGS) entry which is preliminary data.</text>
</comment>
<protein>
    <submittedName>
        <fullName evidence="5">Succinate-semialdehyde dehydrogenase</fullName>
    </submittedName>
</protein>
<proteinExistence type="inferred from homology"/>